<organism evidence="2 3">
    <name type="scientific">Lithospermum erythrorhizon</name>
    <name type="common">Purple gromwell</name>
    <name type="synonym">Lithospermum officinale var. erythrorhizon</name>
    <dbReference type="NCBI Taxonomy" id="34254"/>
    <lineage>
        <taxon>Eukaryota</taxon>
        <taxon>Viridiplantae</taxon>
        <taxon>Streptophyta</taxon>
        <taxon>Embryophyta</taxon>
        <taxon>Tracheophyta</taxon>
        <taxon>Spermatophyta</taxon>
        <taxon>Magnoliopsida</taxon>
        <taxon>eudicotyledons</taxon>
        <taxon>Gunneridae</taxon>
        <taxon>Pentapetalae</taxon>
        <taxon>asterids</taxon>
        <taxon>lamiids</taxon>
        <taxon>Boraginales</taxon>
        <taxon>Boraginaceae</taxon>
        <taxon>Boraginoideae</taxon>
        <taxon>Lithospermeae</taxon>
        <taxon>Lithospermum</taxon>
    </lineage>
</organism>
<dbReference type="AlphaFoldDB" id="A0AAV3QMM6"/>
<evidence type="ECO:0000313" key="3">
    <source>
        <dbReference type="Proteomes" id="UP001454036"/>
    </source>
</evidence>
<evidence type="ECO:0000313" key="2">
    <source>
        <dbReference type="EMBL" id="GAA0164368.1"/>
    </source>
</evidence>
<keyword evidence="1" id="KW-0732">Signal</keyword>
<keyword evidence="3" id="KW-1185">Reference proteome</keyword>
<feature type="signal peptide" evidence="1">
    <location>
        <begin position="1"/>
        <end position="19"/>
    </location>
</feature>
<dbReference type="Proteomes" id="UP001454036">
    <property type="component" value="Unassembled WGS sequence"/>
</dbReference>
<gene>
    <name evidence="2" type="ORF">LIER_20022</name>
</gene>
<name>A0AAV3QMM6_LITER</name>
<comment type="caution">
    <text evidence="2">The sequence shown here is derived from an EMBL/GenBank/DDBJ whole genome shotgun (WGS) entry which is preliminary data.</text>
</comment>
<dbReference type="EMBL" id="BAABME010005022">
    <property type="protein sequence ID" value="GAA0164368.1"/>
    <property type="molecule type" value="Genomic_DNA"/>
</dbReference>
<proteinExistence type="predicted"/>
<accession>A0AAV3QMM6</accession>
<sequence>MNAFILCLMSASSCFFVFPLQYPRDIDSAVARWTRRVDGGGDSTREQTYLCFHGFLYQSPQMAPLVL</sequence>
<feature type="chain" id="PRO_5043763790" description="Secreted protein" evidence="1">
    <location>
        <begin position="20"/>
        <end position="67"/>
    </location>
</feature>
<evidence type="ECO:0000256" key="1">
    <source>
        <dbReference type="SAM" id="SignalP"/>
    </source>
</evidence>
<protein>
    <recommendedName>
        <fullName evidence="4">Secreted protein</fullName>
    </recommendedName>
</protein>
<evidence type="ECO:0008006" key="4">
    <source>
        <dbReference type="Google" id="ProtNLM"/>
    </source>
</evidence>
<reference evidence="2 3" key="1">
    <citation type="submission" date="2024-01" db="EMBL/GenBank/DDBJ databases">
        <title>The complete chloroplast genome sequence of Lithospermum erythrorhizon: insights into the phylogenetic relationship among Boraginaceae species and the maternal lineages of purple gromwells.</title>
        <authorList>
            <person name="Okada T."/>
            <person name="Watanabe K."/>
        </authorList>
    </citation>
    <scope>NUCLEOTIDE SEQUENCE [LARGE SCALE GENOMIC DNA]</scope>
</reference>